<reference evidence="10 11" key="1">
    <citation type="submission" date="2019-10" db="EMBL/GenBank/DDBJ databases">
        <title>Genomic and transcriptomic insights into the perfect genentic adaptation of a filamentous nitrogen-fixing cyanobacterium to rice fields.</title>
        <authorList>
            <person name="Chen Z."/>
        </authorList>
    </citation>
    <scope>NUCLEOTIDE SEQUENCE [LARGE SCALE GENOMIC DNA]</scope>
    <source>
        <strain evidence="10">CCNUC1</strain>
    </source>
</reference>
<feature type="binding site" evidence="7">
    <location>
        <position position="322"/>
    </location>
    <ligand>
        <name>carbamoyl phosphate</name>
        <dbReference type="ChEBI" id="CHEBI:58228"/>
    </ligand>
</feature>
<dbReference type="InterPro" id="IPR006132">
    <property type="entry name" value="Asp/Orn_carbamoyltranf_P-bd"/>
</dbReference>
<organism evidence="10 11">
    <name type="scientific">Nostoc sphaeroides CCNUC1</name>
    <dbReference type="NCBI Taxonomy" id="2653204"/>
    <lineage>
        <taxon>Bacteria</taxon>
        <taxon>Bacillati</taxon>
        <taxon>Cyanobacteriota</taxon>
        <taxon>Cyanophyceae</taxon>
        <taxon>Nostocales</taxon>
        <taxon>Nostocaceae</taxon>
        <taxon>Nostoc</taxon>
    </lineage>
</organism>
<dbReference type="GO" id="GO:0044205">
    <property type="term" value="P:'de novo' UMP biosynthetic process"/>
    <property type="evidence" value="ECO:0007669"/>
    <property type="project" value="UniProtKB-UniRule"/>
</dbReference>
<feature type="binding site" evidence="7">
    <location>
        <position position="61"/>
    </location>
    <ligand>
        <name>carbamoyl phosphate</name>
        <dbReference type="ChEBI" id="CHEBI:58228"/>
    </ligand>
</feature>
<dbReference type="PROSITE" id="PS00097">
    <property type="entry name" value="CARBAMOYLTRANSFERASE"/>
    <property type="match status" value="1"/>
</dbReference>
<dbReference type="Pfam" id="PF02729">
    <property type="entry name" value="OTCace_N"/>
    <property type="match status" value="1"/>
</dbReference>
<dbReference type="RefSeq" id="WP_152587963.1">
    <property type="nucleotide sequence ID" value="NZ_CP045226.1"/>
</dbReference>
<dbReference type="InterPro" id="IPR036901">
    <property type="entry name" value="Asp/Orn_carbamoylTrfase_sf"/>
</dbReference>
<feature type="binding site" evidence="7">
    <location>
        <position position="323"/>
    </location>
    <ligand>
        <name>carbamoyl phosphate</name>
        <dbReference type="ChEBI" id="CHEBI:58228"/>
    </ligand>
</feature>
<dbReference type="EMBL" id="CP045226">
    <property type="protein sequence ID" value="QFS42715.1"/>
    <property type="molecule type" value="Genomic_DNA"/>
</dbReference>
<dbReference type="PRINTS" id="PR00100">
    <property type="entry name" value="AOTCASE"/>
</dbReference>
<dbReference type="GO" id="GO:0006207">
    <property type="term" value="P:'de novo' pyrimidine nucleobase biosynthetic process"/>
    <property type="evidence" value="ECO:0007669"/>
    <property type="project" value="InterPro"/>
</dbReference>
<accession>A0A5P8VQL3</accession>
<dbReference type="SUPFAM" id="SSF53671">
    <property type="entry name" value="Aspartate/ornithine carbamoyltransferase"/>
    <property type="match status" value="1"/>
</dbReference>
<proteinExistence type="inferred from homology"/>
<keyword evidence="4 7" id="KW-0665">Pyrimidine biosynthesis</keyword>
<name>A0A5P8VQL3_9NOSO</name>
<evidence type="ECO:0000256" key="3">
    <source>
        <dbReference type="ARBA" id="ARBA00022679"/>
    </source>
</evidence>
<feature type="binding site" evidence="7">
    <location>
        <position position="111"/>
    </location>
    <ligand>
        <name>carbamoyl phosphate</name>
        <dbReference type="ChEBI" id="CHEBI:58228"/>
    </ligand>
</feature>
<evidence type="ECO:0000256" key="4">
    <source>
        <dbReference type="ARBA" id="ARBA00022975"/>
    </source>
</evidence>
<dbReference type="InterPro" id="IPR006131">
    <property type="entry name" value="Asp_carbamoyltransf_Asp/Orn-bd"/>
</dbReference>
<feature type="binding site" evidence="7">
    <location>
        <position position="89"/>
    </location>
    <ligand>
        <name>L-aspartate</name>
        <dbReference type="ChEBI" id="CHEBI:29991"/>
    </ligand>
</feature>
<dbReference type="Pfam" id="PF00185">
    <property type="entry name" value="OTCace"/>
    <property type="match status" value="1"/>
</dbReference>
<dbReference type="PANTHER" id="PTHR45753:SF6">
    <property type="entry name" value="ASPARTATE CARBAMOYLTRANSFERASE"/>
    <property type="match status" value="1"/>
</dbReference>
<evidence type="ECO:0000259" key="8">
    <source>
        <dbReference type="Pfam" id="PF00185"/>
    </source>
</evidence>
<keyword evidence="3 7" id="KW-0808">Transferase</keyword>
<dbReference type="AlphaFoldDB" id="A0A5P8VQL3"/>
<comment type="catalytic activity">
    <reaction evidence="6 7">
        <text>carbamoyl phosphate + L-aspartate = N-carbamoyl-L-aspartate + phosphate + H(+)</text>
        <dbReference type="Rhea" id="RHEA:20013"/>
        <dbReference type="ChEBI" id="CHEBI:15378"/>
        <dbReference type="ChEBI" id="CHEBI:29991"/>
        <dbReference type="ChEBI" id="CHEBI:32814"/>
        <dbReference type="ChEBI" id="CHEBI:43474"/>
        <dbReference type="ChEBI" id="CHEBI:58228"/>
        <dbReference type="EC" id="2.1.3.2"/>
    </reaction>
</comment>
<feature type="domain" description="Aspartate/ornithine carbamoyltransferase Asp/Orn-binding" evidence="8">
    <location>
        <begin position="170"/>
        <end position="360"/>
    </location>
</feature>
<feature type="domain" description="Aspartate/ornithine carbamoyltransferase carbamoyl-P binding" evidence="9">
    <location>
        <begin position="10"/>
        <end position="155"/>
    </location>
</feature>
<comment type="function">
    <text evidence="5 7">Catalyzes the condensation of carbamoyl phosphate and aspartate to form carbamoyl aspartate and inorganic phosphate, the committed step in the de novo pyrimidine nucleotide biosynthesis pathway.</text>
</comment>
<dbReference type="GO" id="GO:0016597">
    <property type="term" value="F:amino acid binding"/>
    <property type="evidence" value="ECO:0007669"/>
    <property type="project" value="InterPro"/>
</dbReference>
<comment type="similarity">
    <text evidence="2 7">Belongs to the aspartate/ornithine carbamoyltransferase superfamily. ATCase family.</text>
</comment>
<evidence type="ECO:0000256" key="6">
    <source>
        <dbReference type="ARBA" id="ARBA00048859"/>
    </source>
</evidence>
<comment type="pathway">
    <text evidence="1 7">Pyrimidine metabolism; UMP biosynthesis via de novo pathway; (S)-dihydroorotate from bicarbonate: step 2/3.</text>
</comment>
<evidence type="ECO:0000256" key="5">
    <source>
        <dbReference type="ARBA" id="ARBA00043884"/>
    </source>
</evidence>
<dbReference type="GO" id="GO:0006520">
    <property type="term" value="P:amino acid metabolic process"/>
    <property type="evidence" value="ECO:0007669"/>
    <property type="project" value="InterPro"/>
</dbReference>
<evidence type="ECO:0000313" key="11">
    <source>
        <dbReference type="Proteomes" id="UP000326678"/>
    </source>
</evidence>
<sequence length="366" mass="40257">MPTTTWNRHHILSLADFTAAEYNTVLQTAASFQEVLSRRTKKVPTLQGQVVANLFFESSTRTRSSFELAAKRLSADTLNFAAATSSMTKGETILDTAKTYLAMGTDIMVVRHREAGVPNAIAAEMDRLGVKVSVLNAGDGQHEHPSQALLDLFTICTLIDPASPRLELLKGKKIAIVGDILHSRVARSNIWSLIASGAEVHLAAPPTLLPKLFAEYILEEAGVINQDFVISSSPTPHYFGLPRLRSAQVAQYKSPLPTPQLFLHWKLEPALQNADFVMTLRLQKERMTAHLLPSLREYHQLFGITSTKLQLCKPNVKVLHPGPVNRGVEISSELMDDPEFSLIQSQVTSGVAVRMALLYLIGSSKV</sequence>
<dbReference type="Proteomes" id="UP000326678">
    <property type="component" value="Chromosome Gxm1"/>
</dbReference>
<dbReference type="Gene3D" id="3.40.50.1370">
    <property type="entry name" value="Aspartate/ornithine carbamoyltransferase"/>
    <property type="match status" value="2"/>
</dbReference>
<feature type="binding site" evidence="7">
    <location>
        <position position="281"/>
    </location>
    <ligand>
        <name>L-aspartate</name>
        <dbReference type="ChEBI" id="CHEBI:29991"/>
    </ligand>
</feature>
<dbReference type="HAMAP" id="MF_00001">
    <property type="entry name" value="Asp_carb_tr"/>
    <property type="match status" value="1"/>
</dbReference>
<dbReference type="PRINTS" id="PR00101">
    <property type="entry name" value="ATCASE"/>
</dbReference>
<feature type="binding site" evidence="7">
    <location>
        <position position="62"/>
    </location>
    <ligand>
        <name>carbamoyl phosphate</name>
        <dbReference type="ChEBI" id="CHEBI:58228"/>
    </ligand>
</feature>
<dbReference type="UniPathway" id="UPA00070">
    <property type="reaction ID" value="UER00116"/>
</dbReference>
<dbReference type="PANTHER" id="PTHR45753">
    <property type="entry name" value="ORNITHINE CARBAMOYLTRANSFERASE, MITOCHONDRIAL"/>
    <property type="match status" value="1"/>
</dbReference>
<feature type="binding site" evidence="7">
    <location>
        <position position="147"/>
    </location>
    <ligand>
        <name>carbamoyl phosphate</name>
        <dbReference type="ChEBI" id="CHEBI:58228"/>
    </ligand>
</feature>
<dbReference type="InterPro" id="IPR002082">
    <property type="entry name" value="Asp_carbamoyltransf"/>
</dbReference>
<evidence type="ECO:0000259" key="9">
    <source>
        <dbReference type="Pfam" id="PF02729"/>
    </source>
</evidence>
<keyword evidence="11" id="KW-1185">Reference proteome</keyword>
<dbReference type="GO" id="GO:0005829">
    <property type="term" value="C:cytosol"/>
    <property type="evidence" value="ECO:0007669"/>
    <property type="project" value="TreeGrafter"/>
</dbReference>
<evidence type="ECO:0000256" key="7">
    <source>
        <dbReference type="HAMAP-Rule" id="MF_00001"/>
    </source>
</evidence>
<evidence type="ECO:0000256" key="2">
    <source>
        <dbReference type="ARBA" id="ARBA00008896"/>
    </source>
</evidence>
<protein>
    <recommendedName>
        <fullName evidence="7">Aspartate carbamoyltransferase</fullName>
        <ecNumber evidence="7">2.1.3.2</ecNumber>
    </recommendedName>
    <alternativeName>
        <fullName evidence="7">Aspartate transcarbamylase</fullName>
        <shortName evidence="7">ATCase</shortName>
    </alternativeName>
</protein>
<evidence type="ECO:0000313" key="10">
    <source>
        <dbReference type="EMBL" id="QFS42715.1"/>
    </source>
</evidence>
<evidence type="ECO:0000256" key="1">
    <source>
        <dbReference type="ARBA" id="ARBA00004852"/>
    </source>
</evidence>
<dbReference type="EC" id="2.1.3.2" evidence="7"/>
<dbReference type="GO" id="GO:0004070">
    <property type="term" value="F:aspartate carbamoyltransferase activity"/>
    <property type="evidence" value="ECO:0007669"/>
    <property type="project" value="UniProtKB-UniRule"/>
</dbReference>
<gene>
    <name evidence="7" type="primary">pyrB</name>
    <name evidence="10" type="ORF">GXM_00188</name>
</gene>
<dbReference type="InterPro" id="IPR006130">
    <property type="entry name" value="Asp/Orn_carbamoylTrfase"/>
</dbReference>
<comment type="subunit">
    <text evidence="7">Heterododecamer (2C3:3R2) of six catalytic PyrB chains organized as two trimers (C3), and six regulatory PyrI chains organized as three dimers (R2).</text>
</comment>
<feature type="binding site" evidence="7">
    <location>
        <position position="184"/>
    </location>
    <ligand>
        <name>L-aspartate</name>
        <dbReference type="ChEBI" id="CHEBI:29991"/>
    </ligand>
</feature>
<feature type="binding site" evidence="7">
    <location>
        <position position="144"/>
    </location>
    <ligand>
        <name>carbamoyl phosphate</name>
        <dbReference type="ChEBI" id="CHEBI:58228"/>
    </ligand>
</feature>
<dbReference type="KEGG" id="nsh:GXM_00188"/>
<dbReference type="NCBIfam" id="NF002032">
    <property type="entry name" value="PRK00856.1"/>
    <property type="match status" value="1"/>
</dbReference>